<feature type="domain" description="DYW" evidence="3">
    <location>
        <begin position="917"/>
        <end position="1009"/>
    </location>
</feature>
<proteinExistence type="predicted"/>
<dbReference type="Gene3D" id="1.25.40.10">
    <property type="entry name" value="Tetratricopeptide repeat domain"/>
    <property type="match status" value="7"/>
</dbReference>
<dbReference type="InterPro" id="IPR046848">
    <property type="entry name" value="E_motif"/>
</dbReference>
<dbReference type="InterPro" id="IPR032867">
    <property type="entry name" value="DYW_dom"/>
</dbReference>
<dbReference type="GO" id="GO:0009451">
    <property type="term" value="P:RNA modification"/>
    <property type="evidence" value="ECO:0007669"/>
    <property type="project" value="InterPro"/>
</dbReference>
<evidence type="ECO:0000313" key="5">
    <source>
        <dbReference type="Proteomes" id="UP000233837"/>
    </source>
</evidence>
<feature type="repeat" description="PPR" evidence="2">
    <location>
        <begin position="208"/>
        <end position="242"/>
    </location>
</feature>
<feature type="repeat" description="PPR" evidence="2">
    <location>
        <begin position="569"/>
        <end position="599"/>
    </location>
</feature>
<dbReference type="PANTHER" id="PTHR47926">
    <property type="entry name" value="PENTATRICOPEPTIDE REPEAT-CONTAINING PROTEIN"/>
    <property type="match status" value="1"/>
</dbReference>
<feature type="repeat" description="PPR" evidence="2">
    <location>
        <begin position="538"/>
        <end position="568"/>
    </location>
</feature>
<feature type="repeat" description="PPR" evidence="2">
    <location>
        <begin position="702"/>
        <end position="736"/>
    </location>
</feature>
<evidence type="ECO:0000313" key="4">
    <source>
        <dbReference type="EMBL" id="PKU81750.1"/>
    </source>
</evidence>
<dbReference type="GO" id="GO:0008270">
    <property type="term" value="F:zinc ion binding"/>
    <property type="evidence" value="ECO:0007669"/>
    <property type="project" value="InterPro"/>
</dbReference>
<dbReference type="NCBIfam" id="TIGR00756">
    <property type="entry name" value="PPR"/>
    <property type="match status" value="9"/>
</dbReference>
<dbReference type="PROSITE" id="PS51375">
    <property type="entry name" value="PPR"/>
    <property type="match status" value="7"/>
</dbReference>
<evidence type="ECO:0000256" key="2">
    <source>
        <dbReference type="PROSITE-ProRule" id="PRU00708"/>
    </source>
</evidence>
<keyword evidence="5" id="KW-1185">Reference proteome</keyword>
<feature type="repeat" description="PPR" evidence="2">
    <location>
        <begin position="75"/>
        <end position="105"/>
    </location>
</feature>
<dbReference type="InterPro" id="IPR002885">
    <property type="entry name" value="PPR_rpt"/>
</dbReference>
<dbReference type="InterPro" id="IPR011990">
    <property type="entry name" value="TPR-like_helical_dom_sf"/>
</dbReference>
<dbReference type="PANTHER" id="PTHR47926:SF411">
    <property type="entry name" value="PENTATRICOPEPTIDE REPEAT-CONTAINING PROTEIN"/>
    <property type="match status" value="1"/>
</dbReference>
<dbReference type="InterPro" id="IPR046960">
    <property type="entry name" value="PPR_At4g14850-like_plant"/>
</dbReference>
<dbReference type="Proteomes" id="UP000233837">
    <property type="component" value="Unassembled WGS sequence"/>
</dbReference>
<dbReference type="GO" id="GO:0003723">
    <property type="term" value="F:RNA binding"/>
    <property type="evidence" value="ECO:0007669"/>
    <property type="project" value="InterPro"/>
</dbReference>
<dbReference type="FunFam" id="1.25.40.10:FF:000090">
    <property type="entry name" value="Pentatricopeptide repeat-containing protein, chloroplastic"/>
    <property type="match status" value="1"/>
</dbReference>
<dbReference type="Pfam" id="PF13041">
    <property type="entry name" value="PPR_2"/>
    <property type="match status" value="4"/>
</dbReference>
<keyword evidence="1" id="KW-0677">Repeat</keyword>
<dbReference type="Pfam" id="PF20431">
    <property type="entry name" value="E_motif"/>
    <property type="match status" value="2"/>
</dbReference>
<reference evidence="4 5" key="2">
    <citation type="journal article" date="2017" name="Nature">
        <title>The Apostasia genome and the evolution of orchids.</title>
        <authorList>
            <person name="Zhang G.Q."/>
            <person name="Liu K.W."/>
            <person name="Li Z."/>
            <person name="Lohaus R."/>
            <person name="Hsiao Y.Y."/>
            <person name="Niu S.C."/>
            <person name="Wang J.Y."/>
            <person name="Lin Y.C."/>
            <person name="Xu Q."/>
            <person name="Chen L.J."/>
            <person name="Yoshida K."/>
            <person name="Fujiwara S."/>
            <person name="Wang Z.W."/>
            <person name="Zhang Y.Q."/>
            <person name="Mitsuda N."/>
            <person name="Wang M."/>
            <person name="Liu G.H."/>
            <person name="Pecoraro L."/>
            <person name="Huang H.X."/>
            <person name="Xiao X.J."/>
            <person name="Lin M."/>
            <person name="Wu X.Y."/>
            <person name="Wu W.L."/>
            <person name="Chen Y.Y."/>
            <person name="Chang S.B."/>
            <person name="Sakamoto S."/>
            <person name="Ohme-Takagi M."/>
            <person name="Yagi M."/>
            <person name="Zeng S.J."/>
            <person name="Shen C.Y."/>
            <person name="Yeh C.M."/>
            <person name="Luo Y.B."/>
            <person name="Tsai W.C."/>
            <person name="Van de Peer Y."/>
            <person name="Liu Z.J."/>
        </authorList>
    </citation>
    <scope>NUCLEOTIDE SEQUENCE [LARGE SCALE GENOMIC DNA]</scope>
    <source>
        <tissue evidence="4">The whole plant</tissue>
    </source>
</reference>
<dbReference type="FunFam" id="1.25.40.10:FF:000934">
    <property type="entry name" value="Pentatricopeptide repeat-containing protein"/>
    <property type="match status" value="1"/>
</dbReference>
<dbReference type="FunFam" id="1.25.40.10:FF:000348">
    <property type="entry name" value="Pentatricopeptide repeat-containing protein chloroplastic"/>
    <property type="match status" value="1"/>
</dbReference>
<accession>A0A2I0X1G9</accession>
<protein>
    <submittedName>
        <fullName evidence="4">Pentatricopeptide repeat-containing protein</fullName>
    </submittedName>
</protein>
<dbReference type="EMBL" id="KZ502223">
    <property type="protein sequence ID" value="PKU81750.1"/>
    <property type="molecule type" value="Genomic_DNA"/>
</dbReference>
<dbReference type="AlphaFoldDB" id="A0A2I0X1G9"/>
<evidence type="ECO:0000259" key="3">
    <source>
        <dbReference type="Pfam" id="PF14432"/>
    </source>
</evidence>
<evidence type="ECO:0000256" key="1">
    <source>
        <dbReference type="ARBA" id="ARBA00022737"/>
    </source>
</evidence>
<name>A0A2I0X1G9_9ASPA</name>
<dbReference type="FunFam" id="1.25.40.10:FF:001093">
    <property type="entry name" value="Pentatricopeptide repeat-containing protein At2g34400"/>
    <property type="match status" value="1"/>
</dbReference>
<reference evidence="4 5" key="1">
    <citation type="journal article" date="2016" name="Sci. Rep.">
        <title>The Dendrobium catenatum Lindl. genome sequence provides insights into polysaccharide synthase, floral development and adaptive evolution.</title>
        <authorList>
            <person name="Zhang G.Q."/>
            <person name="Xu Q."/>
            <person name="Bian C."/>
            <person name="Tsai W.C."/>
            <person name="Yeh C.M."/>
            <person name="Liu K.W."/>
            <person name="Yoshida K."/>
            <person name="Zhang L.S."/>
            <person name="Chang S.B."/>
            <person name="Chen F."/>
            <person name="Shi Y."/>
            <person name="Su Y.Y."/>
            <person name="Zhang Y.Q."/>
            <person name="Chen L.J."/>
            <person name="Yin Y."/>
            <person name="Lin M."/>
            <person name="Huang H."/>
            <person name="Deng H."/>
            <person name="Wang Z.W."/>
            <person name="Zhu S.L."/>
            <person name="Zhao X."/>
            <person name="Deng C."/>
            <person name="Niu S.C."/>
            <person name="Huang J."/>
            <person name="Wang M."/>
            <person name="Liu G.H."/>
            <person name="Yang H.J."/>
            <person name="Xiao X.J."/>
            <person name="Hsiao Y.Y."/>
            <person name="Wu W.L."/>
            <person name="Chen Y.Y."/>
            <person name="Mitsuda N."/>
            <person name="Ohme-Takagi M."/>
            <person name="Luo Y.B."/>
            <person name="Van de Peer Y."/>
            <person name="Liu Z.J."/>
        </authorList>
    </citation>
    <scope>NUCLEOTIDE SEQUENCE [LARGE SCALE GENOMIC DNA]</scope>
    <source>
        <tissue evidence="4">The whole plant</tissue>
    </source>
</reference>
<gene>
    <name evidence="4" type="primary">PCMP-H71</name>
    <name evidence="4" type="ORF">MA16_Dca018692</name>
</gene>
<dbReference type="Pfam" id="PF14432">
    <property type="entry name" value="DYW_deaminase"/>
    <property type="match status" value="1"/>
</dbReference>
<organism evidence="4 5">
    <name type="scientific">Dendrobium catenatum</name>
    <dbReference type="NCBI Taxonomy" id="906689"/>
    <lineage>
        <taxon>Eukaryota</taxon>
        <taxon>Viridiplantae</taxon>
        <taxon>Streptophyta</taxon>
        <taxon>Embryophyta</taxon>
        <taxon>Tracheophyta</taxon>
        <taxon>Spermatophyta</taxon>
        <taxon>Magnoliopsida</taxon>
        <taxon>Liliopsida</taxon>
        <taxon>Asparagales</taxon>
        <taxon>Orchidaceae</taxon>
        <taxon>Epidendroideae</taxon>
        <taxon>Malaxideae</taxon>
        <taxon>Dendrobiinae</taxon>
        <taxon>Dendrobium</taxon>
    </lineage>
</organism>
<sequence length="1009" mass="113164">MKRLSLSPDSFSFAFLLKAAANNRSLSTGSQIHSQSIHYGLDAHLYVATTMVSLYAECGCIASAEKVFDQMPVRNITTWNLMLAGYMKGGNLGEARILFKEMERKDQVSWNTMIVGFASHGYFEEAFGFFRELMREGIMPNEVSFTGALSACAQVGAFESGKILHGLIEKTGMNFIMAVSNALLDMYARCGKIDMAKRVFYCDMEKRNIVSWTSMIAALAMQGHGKEALELFHEMLKAEIIPDWITFIAVLYACSHSGLVEQGVELFQSMSCEYGVQPSVEHYGCIVDLYGRAGMLEKAYEFAKQMPIKSNSIIWRTLLGACSIHGNVRLAEDIKMRLAELEPNDSSDYVLLSNVYAKAGKWNDVIDVRKSMNEKSMRKDPGWSAVEVNKQVHAFASKIGADSGTLFTGKLLLVAAVTLVNALDYALHFLADFPSPDAFMFNTVIRGLAESPQPYQSFITYAHMKRLSLSPDSFSFAFLLKAAANNRSLSTGSQIHSQSIHYGLDAHLYVATTMVSLYAECGCIASAEKVFGELSHPNVVAWNAMVTAYFRSGDVAGAGQVFDQMPVRNITTWNLMLAGYMKGGNLGEARILFKEMERKDQVSWNTMIVGFASHGYFEEAFGFFRELMREGIMPNEVSFTGALSACAQVGAFESGKILHGLIEKTGMNFIMAVSNALLDMYARCGKIDMAKRVFYCDMEKRNIVSWTSMIAALAMQGHGKEALELFHEMLKAEIIPDWITFIAVLYACSHSGLVEQGVELFQSMSCEYGVQPSVEHYGCIVDLYGRAGMLEKAYEFAKQMPIKSNSIIWRTLLGACSIHGNVRLAEDIKMRLAELEPNDSSDYVLLSNVYAKAGKWNDVIDVRKSMNEKSMRKDPGWSAVEVNKVIYSFIASDTRSNVQEEALMKLEEIMSRLRMEGYWPQLANVLHDIEEEEKENAIVRHSEKLAVAFGMARMCEEEVIRIVKNLRVCRDCHDVMKLISKVFKREILLRDRNRFHCFREGNCSCRDFW</sequence>
<feature type="repeat" description="PPR" evidence="2">
    <location>
        <begin position="600"/>
        <end position="634"/>
    </location>
</feature>
<dbReference type="Pfam" id="PF01535">
    <property type="entry name" value="PPR"/>
    <property type="match status" value="9"/>
</dbReference>
<feature type="repeat" description="PPR" evidence="2">
    <location>
        <begin position="106"/>
        <end position="140"/>
    </location>
</feature>